<dbReference type="RefSeq" id="WP_307257137.1">
    <property type="nucleotide sequence ID" value="NZ_JAUSUC010000015.1"/>
</dbReference>
<dbReference type="EMBL" id="JAUSUC010000015">
    <property type="protein sequence ID" value="MDQ0215139.1"/>
    <property type="molecule type" value="Genomic_DNA"/>
</dbReference>
<proteinExistence type="predicted"/>
<sequence>MENILNRLKKECRKRKHITSLLPEQFLDACIQCEQQAWIISFSENEIIYSNHVVDHVPILIEGKYASIQQAFLGKERLQTLVKRKELVYHGSYRSLLLLESILWLCKEYELKNEPA</sequence>
<dbReference type="AlphaFoldDB" id="A0AAJ1T3B0"/>
<dbReference type="Proteomes" id="UP001237207">
    <property type="component" value="Unassembled WGS sequence"/>
</dbReference>
<evidence type="ECO:0000313" key="1">
    <source>
        <dbReference type="EMBL" id="MDQ0215139.1"/>
    </source>
</evidence>
<gene>
    <name evidence="1" type="ORF">J2S13_001538</name>
</gene>
<comment type="caution">
    <text evidence="1">The sequence shown here is derived from an EMBL/GenBank/DDBJ whole genome shotgun (WGS) entry which is preliminary data.</text>
</comment>
<name>A0AAJ1T3B0_9BACI</name>
<organism evidence="1 2">
    <name type="scientific">Oikeobacillus pervagus</name>
    <dbReference type="NCBI Taxonomy" id="1325931"/>
    <lineage>
        <taxon>Bacteria</taxon>
        <taxon>Bacillati</taxon>
        <taxon>Bacillota</taxon>
        <taxon>Bacilli</taxon>
        <taxon>Bacillales</taxon>
        <taxon>Bacillaceae</taxon>
        <taxon>Oikeobacillus</taxon>
    </lineage>
</organism>
<protein>
    <recommendedName>
        <fullName evidence="3">SCP2 domain-containing protein</fullName>
    </recommendedName>
</protein>
<evidence type="ECO:0000313" key="2">
    <source>
        <dbReference type="Proteomes" id="UP001237207"/>
    </source>
</evidence>
<keyword evidence="2" id="KW-1185">Reference proteome</keyword>
<reference evidence="1" key="1">
    <citation type="submission" date="2023-07" db="EMBL/GenBank/DDBJ databases">
        <title>Genomic Encyclopedia of Type Strains, Phase IV (KMG-IV): sequencing the most valuable type-strain genomes for metagenomic binning, comparative biology and taxonomic classification.</title>
        <authorList>
            <person name="Goeker M."/>
        </authorList>
    </citation>
    <scope>NUCLEOTIDE SEQUENCE</scope>
    <source>
        <strain evidence="1">DSM 23947</strain>
    </source>
</reference>
<accession>A0AAJ1T3B0</accession>
<evidence type="ECO:0008006" key="3">
    <source>
        <dbReference type="Google" id="ProtNLM"/>
    </source>
</evidence>